<comment type="cofactor">
    <cofactor evidence="1">
        <name>a divalent metal cation</name>
        <dbReference type="ChEBI" id="CHEBI:60240"/>
    </cofactor>
</comment>
<gene>
    <name evidence="9" type="ORF">MAR_015904</name>
</gene>
<comment type="similarity">
    <text evidence="3">Belongs to the HARBI1 family.</text>
</comment>
<evidence type="ECO:0000256" key="7">
    <source>
        <dbReference type="ARBA" id="ARBA00023242"/>
    </source>
</evidence>
<comment type="subcellular location">
    <subcellularLocation>
        <location evidence="2">Nucleus</location>
    </subcellularLocation>
</comment>
<feature type="domain" description="DDE Tnp4" evidence="8">
    <location>
        <begin position="134"/>
        <end position="248"/>
    </location>
</feature>
<organism evidence="9 10">
    <name type="scientific">Mya arenaria</name>
    <name type="common">Soft-shell clam</name>
    <dbReference type="NCBI Taxonomy" id="6604"/>
    <lineage>
        <taxon>Eukaryota</taxon>
        <taxon>Metazoa</taxon>
        <taxon>Spiralia</taxon>
        <taxon>Lophotrochozoa</taxon>
        <taxon>Mollusca</taxon>
        <taxon>Bivalvia</taxon>
        <taxon>Autobranchia</taxon>
        <taxon>Heteroconchia</taxon>
        <taxon>Euheterodonta</taxon>
        <taxon>Imparidentia</taxon>
        <taxon>Neoheterodontei</taxon>
        <taxon>Myida</taxon>
        <taxon>Myoidea</taxon>
        <taxon>Myidae</taxon>
        <taxon>Mya</taxon>
    </lineage>
</organism>
<proteinExistence type="inferred from homology"/>
<evidence type="ECO:0000256" key="3">
    <source>
        <dbReference type="ARBA" id="ARBA00006958"/>
    </source>
</evidence>
<dbReference type="PANTHER" id="PTHR22930:SF292">
    <property type="entry name" value="DDE TNP4 DOMAIN-CONTAINING PROTEIN"/>
    <property type="match status" value="1"/>
</dbReference>
<dbReference type="PANTHER" id="PTHR22930">
    <property type="match status" value="1"/>
</dbReference>
<protein>
    <submittedName>
        <fullName evidence="9">HARB1-like protein</fullName>
    </submittedName>
</protein>
<evidence type="ECO:0000256" key="1">
    <source>
        <dbReference type="ARBA" id="ARBA00001968"/>
    </source>
</evidence>
<dbReference type="InterPro" id="IPR027806">
    <property type="entry name" value="HARBI1_dom"/>
</dbReference>
<dbReference type="Pfam" id="PF13359">
    <property type="entry name" value="DDE_Tnp_4"/>
    <property type="match status" value="1"/>
</dbReference>
<evidence type="ECO:0000256" key="2">
    <source>
        <dbReference type="ARBA" id="ARBA00004123"/>
    </source>
</evidence>
<keyword evidence="10" id="KW-1185">Reference proteome</keyword>
<dbReference type="EMBL" id="CP111023">
    <property type="protein sequence ID" value="WAR21930.1"/>
    <property type="molecule type" value="Genomic_DNA"/>
</dbReference>
<keyword evidence="6" id="KW-0378">Hydrolase</keyword>
<keyword evidence="7" id="KW-0539">Nucleus</keyword>
<reference evidence="9" key="1">
    <citation type="submission" date="2022-11" db="EMBL/GenBank/DDBJ databases">
        <title>Centuries of genome instability and evolution in soft-shell clam transmissible cancer (bioRxiv).</title>
        <authorList>
            <person name="Hart S.F.M."/>
            <person name="Yonemitsu M.A."/>
            <person name="Giersch R.M."/>
            <person name="Beal B.F."/>
            <person name="Arriagada G."/>
            <person name="Davis B.W."/>
            <person name="Ostrander E.A."/>
            <person name="Goff S.P."/>
            <person name="Metzger M.J."/>
        </authorList>
    </citation>
    <scope>NUCLEOTIDE SEQUENCE</scope>
    <source>
        <strain evidence="9">MELC-2E11</strain>
        <tissue evidence="9">Siphon/mantle</tissue>
    </source>
</reference>
<accession>A0ABY7FIL2</accession>
<dbReference type="InterPro" id="IPR045249">
    <property type="entry name" value="HARBI1-like"/>
</dbReference>
<feature type="non-terminal residue" evidence="9">
    <location>
        <position position="1"/>
    </location>
</feature>
<sequence length="289" mass="32771">MTDLFTALLIEELSDADDMQTINNDTFHSSHNKFCCTRSIQDLCKTVWPLMVKNRSITVQKRLLATLWLLNNQESHRGVADRFGALHLTVMETCQVLFMLMSDLIQFPRTIHYMKDATEGFMARCGFPGGVGAIDGTHIPIPTPTIEHRASFINRKEFASMILQVVCDSNLEFLDVYTGCPGSVHDARKQIHTLPEEFQVLGDSAYPLSKYVLFLYRDNGHLDNTEKKFNKCHTSTRVDVERFIEELQVVISSCCVLYNLISNHENDSNIDADPVDDGVEEQAYNGQGR</sequence>
<evidence type="ECO:0000313" key="10">
    <source>
        <dbReference type="Proteomes" id="UP001164746"/>
    </source>
</evidence>
<evidence type="ECO:0000313" key="9">
    <source>
        <dbReference type="EMBL" id="WAR21930.1"/>
    </source>
</evidence>
<evidence type="ECO:0000259" key="8">
    <source>
        <dbReference type="Pfam" id="PF13359"/>
    </source>
</evidence>
<name>A0ABY7FIL2_MYAAR</name>
<evidence type="ECO:0000256" key="4">
    <source>
        <dbReference type="ARBA" id="ARBA00022722"/>
    </source>
</evidence>
<dbReference type="Proteomes" id="UP001164746">
    <property type="component" value="Chromosome 12"/>
</dbReference>
<evidence type="ECO:0000256" key="5">
    <source>
        <dbReference type="ARBA" id="ARBA00022723"/>
    </source>
</evidence>
<keyword evidence="4" id="KW-0540">Nuclease</keyword>
<evidence type="ECO:0000256" key="6">
    <source>
        <dbReference type="ARBA" id="ARBA00022801"/>
    </source>
</evidence>
<keyword evidence="5" id="KW-0479">Metal-binding</keyword>